<accession>A0ABW2BUS4</accession>
<dbReference type="EC" id="3.1.2.-" evidence="1"/>
<organism evidence="1 2">
    <name type="scientific">Haloechinothrix salitolerans</name>
    <dbReference type="NCBI Taxonomy" id="926830"/>
    <lineage>
        <taxon>Bacteria</taxon>
        <taxon>Bacillati</taxon>
        <taxon>Actinomycetota</taxon>
        <taxon>Actinomycetes</taxon>
        <taxon>Pseudonocardiales</taxon>
        <taxon>Pseudonocardiaceae</taxon>
        <taxon>Haloechinothrix</taxon>
    </lineage>
</organism>
<dbReference type="EMBL" id="JBHSXX010000001">
    <property type="protein sequence ID" value="MFC6866787.1"/>
    <property type="molecule type" value="Genomic_DNA"/>
</dbReference>
<name>A0ABW2BUS4_9PSEU</name>
<evidence type="ECO:0000313" key="2">
    <source>
        <dbReference type="Proteomes" id="UP001596337"/>
    </source>
</evidence>
<gene>
    <name evidence="1" type="ORF">ACFQGD_06470</name>
</gene>
<dbReference type="CDD" id="cd00586">
    <property type="entry name" value="4HBT"/>
    <property type="match status" value="1"/>
</dbReference>
<sequence>MTRVYRYRHVVTFDETNVVGNVYFAHYLHWQGHCREHFLADMVPDVLKSVRAGDLALATVACAMDYYEECFALDEIEVAMSLRECRGSRITMAFDFRRAEQLVARGTQTVACLRRTPTGTEPVDVPSSLVKALENYR</sequence>
<evidence type="ECO:0000313" key="1">
    <source>
        <dbReference type="EMBL" id="MFC6866787.1"/>
    </source>
</evidence>
<dbReference type="Gene3D" id="3.10.129.10">
    <property type="entry name" value="Hotdog Thioesterase"/>
    <property type="match status" value="1"/>
</dbReference>
<dbReference type="GO" id="GO:0016787">
    <property type="term" value="F:hydrolase activity"/>
    <property type="evidence" value="ECO:0007669"/>
    <property type="project" value="UniProtKB-KW"/>
</dbReference>
<dbReference type="InterPro" id="IPR029069">
    <property type="entry name" value="HotDog_dom_sf"/>
</dbReference>
<dbReference type="SUPFAM" id="SSF54637">
    <property type="entry name" value="Thioesterase/thiol ester dehydrase-isomerase"/>
    <property type="match status" value="1"/>
</dbReference>
<dbReference type="Proteomes" id="UP001596337">
    <property type="component" value="Unassembled WGS sequence"/>
</dbReference>
<proteinExistence type="predicted"/>
<keyword evidence="2" id="KW-1185">Reference proteome</keyword>
<dbReference type="Pfam" id="PF13279">
    <property type="entry name" value="4HBT_2"/>
    <property type="match status" value="1"/>
</dbReference>
<protein>
    <submittedName>
        <fullName evidence="1">Acyl-CoA thioesterase</fullName>
        <ecNumber evidence="1">3.1.2.-</ecNumber>
    </submittedName>
</protein>
<comment type="caution">
    <text evidence="1">The sequence shown here is derived from an EMBL/GenBank/DDBJ whole genome shotgun (WGS) entry which is preliminary data.</text>
</comment>
<reference evidence="2" key="1">
    <citation type="journal article" date="2019" name="Int. J. Syst. Evol. Microbiol.">
        <title>The Global Catalogue of Microorganisms (GCM) 10K type strain sequencing project: providing services to taxonomists for standard genome sequencing and annotation.</title>
        <authorList>
            <consortium name="The Broad Institute Genomics Platform"/>
            <consortium name="The Broad Institute Genome Sequencing Center for Infectious Disease"/>
            <person name="Wu L."/>
            <person name="Ma J."/>
        </authorList>
    </citation>
    <scope>NUCLEOTIDE SEQUENCE [LARGE SCALE GENOMIC DNA]</scope>
    <source>
        <strain evidence="2">KCTC 32255</strain>
    </source>
</reference>
<dbReference type="RefSeq" id="WP_345405777.1">
    <property type="nucleotide sequence ID" value="NZ_BAABLA010000121.1"/>
</dbReference>
<keyword evidence="1" id="KW-0378">Hydrolase</keyword>